<protein>
    <submittedName>
        <fullName evidence="9">Acyl-CoA dehydrogenase family protein</fullName>
    </submittedName>
</protein>
<evidence type="ECO:0000259" key="7">
    <source>
        <dbReference type="Pfam" id="PF02770"/>
    </source>
</evidence>
<evidence type="ECO:0000256" key="2">
    <source>
        <dbReference type="ARBA" id="ARBA00009347"/>
    </source>
</evidence>
<name>A0ABW4X4Y9_9ACTN</name>
<dbReference type="EMBL" id="JBHUHP010000001">
    <property type="protein sequence ID" value="MFD2090011.1"/>
    <property type="molecule type" value="Genomic_DNA"/>
</dbReference>
<feature type="domain" description="Acyl-CoA dehydrogenase/oxidase N-terminal" evidence="8">
    <location>
        <begin position="21"/>
        <end position="130"/>
    </location>
</feature>
<evidence type="ECO:0000256" key="1">
    <source>
        <dbReference type="ARBA" id="ARBA00001974"/>
    </source>
</evidence>
<evidence type="ECO:0000259" key="6">
    <source>
        <dbReference type="Pfam" id="PF00441"/>
    </source>
</evidence>
<proteinExistence type="inferred from homology"/>
<comment type="similarity">
    <text evidence="2 5">Belongs to the acyl-CoA dehydrogenase family.</text>
</comment>
<dbReference type="SUPFAM" id="SSF56645">
    <property type="entry name" value="Acyl-CoA dehydrogenase NM domain-like"/>
    <property type="match status" value="1"/>
</dbReference>
<organism evidence="9 10">
    <name type="scientific">Blastococcus deserti</name>
    <dbReference type="NCBI Taxonomy" id="2259033"/>
    <lineage>
        <taxon>Bacteria</taxon>
        <taxon>Bacillati</taxon>
        <taxon>Actinomycetota</taxon>
        <taxon>Actinomycetes</taxon>
        <taxon>Geodermatophilales</taxon>
        <taxon>Geodermatophilaceae</taxon>
        <taxon>Blastococcus</taxon>
    </lineage>
</organism>
<dbReference type="Pfam" id="PF02770">
    <property type="entry name" value="Acyl-CoA_dh_M"/>
    <property type="match status" value="1"/>
</dbReference>
<reference evidence="10" key="1">
    <citation type="journal article" date="2019" name="Int. J. Syst. Evol. Microbiol.">
        <title>The Global Catalogue of Microorganisms (GCM) 10K type strain sequencing project: providing services to taxonomists for standard genome sequencing and annotation.</title>
        <authorList>
            <consortium name="The Broad Institute Genomics Platform"/>
            <consortium name="The Broad Institute Genome Sequencing Center for Infectious Disease"/>
            <person name="Wu L."/>
            <person name="Ma J."/>
        </authorList>
    </citation>
    <scope>NUCLEOTIDE SEQUENCE [LARGE SCALE GENOMIC DNA]</scope>
    <source>
        <strain evidence="10">JCM 3338</strain>
    </source>
</reference>
<dbReference type="InterPro" id="IPR036250">
    <property type="entry name" value="AcylCo_DH-like_C"/>
</dbReference>
<dbReference type="SUPFAM" id="SSF47203">
    <property type="entry name" value="Acyl-CoA dehydrogenase C-terminal domain-like"/>
    <property type="match status" value="1"/>
</dbReference>
<dbReference type="PANTHER" id="PTHR43188">
    <property type="entry name" value="ACYL-COENZYME A OXIDASE"/>
    <property type="match status" value="1"/>
</dbReference>
<dbReference type="InterPro" id="IPR046373">
    <property type="entry name" value="Acyl-CoA_Oxase/DH_mid-dom_sf"/>
</dbReference>
<dbReference type="InterPro" id="IPR009075">
    <property type="entry name" value="AcylCo_DH/oxidase_C"/>
</dbReference>
<feature type="domain" description="Acyl-CoA oxidase/dehydrogenase middle" evidence="7">
    <location>
        <begin position="135"/>
        <end position="228"/>
    </location>
</feature>
<dbReference type="Gene3D" id="1.10.540.10">
    <property type="entry name" value="Acyl-CoA dehydrogenase/oxidase, N-terminal domain"/>
    <property type="match status" value="1"/>
</dbReference>
<comment type="caution">
    <text evidence="9">The sequence shown here is derived from an EMBL/GenBank/DDBJ whole genome shotgun (WGS) entry which is preliminary data.</text>
</comment>
<dbReference type="InterPro" id="IPR006089">
    <property type="entry name" value="Acyl-CoA_DH_CS"/>
</dbReference>
<dbReference type="Gene3D" id="1.20.140.10">
    <property type="entry name" value="Butyryl-CoA Dehydrogenase, subunit A, domain 3"/>
    <property type="match status" value="1"/>
</dbReference>
<dbReference type="Pfam" id="PF00441">
    <property type="entry name" value="Acyl-CoA_dh_1"/>
    <property type="match status" value="1"/>
</dbReference>
<evidence type="ECO:0000259" key="8">
    <source>
        <dbReference type="Pfam" id="PF02771"/>
    </source>
</evidence>
<evidence type="ECO:0000256" key="3">
    <source>
        <dbReference type="ARBA" id="ARBA00022630"/>
    </source>
</evidence>
<evidence type="ECO:0000256" key="4">
    <source>
        <dbReference type="ARBA" id="ARBA00022827"/>
    </source>
</evidence>
<dbReference type="PANTHER" id="PTHR43188:SF1">
    <property type="entry name" value="ACYL-COA DEHYDROGENASE"/>
    <property type="match status" value="1"/>
</dbReference>
<dbReference type="Gene3D" id="2.40.110.10">
    <property type="entry name" value="Butyryl-CoA Dehydrogenase, subunit A, domain 2"/>
    <property type="match status" value="1"/>
</dbReference>
<dbReference type="Pfam" id="PF02771">
    <property type="entry name" value="Acyl-CoA_dh_N"/>
    <property type="match status" value="1"/>
</dbReference>
<dbReference type="Proteomes" id="UP001597402">
    <property type="component" value="Unassembled WGS sequence"/>
</dbReference>
<evidence type="ECO:0000256" key="5">
    <source>
        <dbReference type="RuleBase" id="RU362125"/>
    </source>
</evidence>
<evidence type="ECO:0000313" key="9">
    <source>
        <dbReference type="EMBL" id="MFD2090011.1"/>
    </source>
</evidence>
<dbReference type="InterPro" id="IPR045008">
    <property type="entry name" value="ACX4-like"/>
</dbReference>
<dbReference type="InterPro" id="IPR013786">
    <property type="entry name" value="AcylCoA_DH/ox_N"/>
</dbReference>
<gene>
    <name evidence="9" type="ORF">ACFSHS_00330</name>
</gene>
<feature type="domain" description="Acyl-CoA dehydrogenase/oxidase C-terminal" evidence="6">
    <location>
        <begin position="247"/>
        <end position="387"/>
    </location>
</feature>
<keyword evidence="4 5" id="KW-0274">FAD</keyword>
<dbReference type="RefSeq" id="WP_376870361.1">
    <property type="nucleotide sequence ID" value="NZ_JBHUHP010000001.1"/>
</dbReference>
<sequence length="394" mass="43519">MTAEAKIVTSDFYDLEALLDEEDRALLLRVRAFMDEQVQPVINDYWTRGRFPMELVPGLAKLGIAGLQYTGYGCPGRSPLIDGMVAMELSRGDPSMATFMGVHGGLAMGTLYLCGSEEQKERWLPPMARLEMIGAFGLTEPDHGSDVARGIQTTARRDGDGWLLNGQKKWIGNASFADLVIIWARDEETDRVLGFVVEKDTPGFTTVDLEDKIALRAVQNALITLEDVRVPEENRLQEARSFRETANVLRMTRAGVAWSAVGCSRGAYEHALRYAMGRTQFGEPIVRFQLVQDLLVRMLGNITASAAMCARLSQLQAEHRMTDEQASMAKAFCTVRMRETVGWARELMGGNGILLENHVGRYVADAEAIYSYEGTREVNTLIVGRAVTGVGAIV</sequence>
<keyword evidence="3 5" id="KW-0285">Flavoprotein</keyword>
<keyword evidence="10" id="KW-1185">Reference proteome</keyword>
<evidence type="ECO:0000313" key="10">
    <source>
        <dbReference type="Proteomes" id="UP001597402"/>
    </source>
</evidence>
<dbReference type="InterPro" id="IPR037069">
    <property type="entry name" value="AcylCoA_DH/ox_N_sf"/>
</dbReference>
<keyword evidence="5" id="KW-0560">Oxidoreductase</keyword>
<comment type="cofactor">
    <cofactor evidence="1 5">
        <name>FAD</name>
        <dbReference type="ChEBI" id="CHEBI:57692"/>
    </cofactor>
</comment>
<accession>A0ABW4X4Y9</accession>
<dbReference type="PROSITE" id="PS00073">
    <property type="entry name" value="ACYL_COA_DH_2"/>
    <property type="match status" value="1"/>
</dbReference>
<dbReference type="InterPro" id="IPR009100">
    <property type="entry name" value="AcylCoA_DH/oxidase_NM_dom_sf"/>
</dbReference>
<dbReference type="InterPro" id="IPR006091">
    <property type="entry name" value="Acyl-CoA_Oxase/DH_mid-dom"/>
</dbReference>